<evidence type="ECO:0000256" key="1">
    <source>
        <dbReference type="ARBA" id="ARBA00022737"/>
    </source>
</evidence>
<dbReference type="EMBL" id="ASPP01006872">
    <property type="protein sequence ID" value="ETO28081.1"/>
    <property type="molecule type" value="Genomic_DNA"/>
</dbReference>
<dbReference type="Gene3D" id="1.25.40.10">
    <property type="entry name" value="Tetratricopeptide repeat domain"/>
    <property type="match status" value="2"/>
</dbReference>
<feature type="compositionally biased region" description="Basic and acidic residues" evidence="2">
    <location>
        <begin position="96"/>
        <end position="105"/>
    </location>
</feature>
<dbReference type="Proteomes" id="UP000023152">
    <property type="component" value="Unassembled WGS sequence"/>
</dbReference>
<proteinExistence type="predicted"/>
<dbReference type="AlphaFoldDB" id="X6NPY6"/>
<dbReference type="InterPro" id="IPR051222">
    <property type="entry name" value="PPR/CCM1_RNA-binding"/>
</dbReference>
<comment type="caution">
    <text evidence="3">The sequence shown here is derived from an EMBL/GenBank/DDBJ whole genome shotgun (WGS) entry which is preliminary data.</text>
</comment>
<evidence type="ECO:0008006" key="5">
    <source>
        <dbReference type="Google" id="ProtNLM"/>
    </source>
</evidence>
<name>X6NPY6_RETFI</name>
<keyword evidence="4" id="KW-1185">Reference proteome</keyword>
<dbReference type="InterPro" id="IPR011990">
    <property type="entry name" value="TPR-like_helical_dom_sf"/>
</dbReference>
<organism evidence="3 4">
    <name type="scientific">Reticulomyxa filosa</name>
    <dbReference type="NCBI Taxonomy" id="46433"/>
    <lineage>
        <taxon>Eukaryota</taxon>
        <taxon>Sar</taxon>
        <taxon>Rhizaria</taxon>
        <taxon>Retaria</taxon>
        <taxon>Foraminifera</taxon>
        <taxon>Monothalamids</taxon>
        <taxon>Reticulomyxidae</taxon>
        <taxon>Reticulomyxa</taxon>
    </lineage>
</organism>
<protein>
    <recommendedName>
        <fullName evidence="5">Pentacotripeptide-repeat region of PRORP domain-containing protein</fullName>
    </recommendedName>
</protein>
<accession>X6NPY6</accession>
<evidence type="ECO:0000256" key="2">
    <source>
        <dbReference type="SAM" id="MobiDB-lite"/>
    </source>
</evidence>
<dbReference type="PANTHER" id="PTHR47942:SF63">
    <property type="entry name" value="PENTATRICOPEPTIDE REPEAT-CONTAINING PROTEIN"/>
    <property type="match status" value="1"/>
</dbReference>
<evidence type="ECO:0000313" key="4">
    <source>
        <dbReference type="Proteomes" id="UP000023152"/>
    </source>
</evidence>
<keyword evidence="1" id="KW-0677">Repeat</keyword>
<gene>
    <name evidence="3" type="ORF">RFI_09049</name>
</gene>
<feature type="region of interest" description="Disordered" evidence="2">
    <location>
        <begin position="96"/>
        <end position="116"/>
    </location>
</feature>
<reference evidence="3 4" key="1">
    <citation type="journal article" date="2013" name="Curr. Biol.">
        <title>The Genome of the Foraminiferan Reticulomyxa filosa.</title>
        <authorList>
            <person name="Glockner G."/>
            <person name="Hulsmann N."/>
            <person name="Schleicher M."/>
            <person name="Noegel A.A."/>
            <person name="Eichinger L."/>
            <person name="Gallinger C."/>
            <person name="Pawlowski J."/>
            <person name="Sierra R."/>
            <person name="Euteneuer U."/>
            <person name="Pillet L."/>
            <person name="Moustafa A."/>
            <person name="Platzer M."/>
            <person name="Groth M."/>
            <person name="Szafranski K."/>
            <person name="Schliwa M."/>
        </authorList>
    </citation>
    <scope>NUCLEOTIDE SEQUENCE [LARGE SCALE GENOMIC DNA]</scope>
</reference>
<evidence type="ECO:0000313" key="3">
    <source>
        <dbReference type="EMBL" id="ETO28081.1"/>
    </source>
</evidence>
<dbReference type="PANTHER" id="PTHR47942">
    <property type="entry name" value="TETRATRICOPEPTIDE REPEAT (TPR)-LIKE SUPERFAMILY PROTEIN-RELATED"/>
    <property type="match status" value="1"/>
</dbReference>
<sequence>MNFCTTFVWKIVQRKKVYETGDALFFFVKKLLFDLKLETAFRSCRWLKNKRKCPFLKNFEKDMWARLSRQIFAKFQSAPYNSRYILTHPFKQRNIHSEESVDREPTNQQSETTDTSKEDIFANCDSCAKVLATLREKQSSLSETDFVHALKKCRDTTTEKRKKIVQACLEIYNTAEACNKASMSLHTVMIAVCKRHMVINSQLNTKDIAFEIFGNLQQNKDQTGFEPTIAIYTTLLRICIELKDFENGKNLWKYLRQQVKNQQERDKNEEKELSSSSNQEGKVRLKMDSFIVATALRLFIQSHRYDKATELFKQCKSNKLNEMKDCFDPVLMYYTLMSEFAYLQKHKRVLELFHEFMTESYASVLAQPDHHVEQVMQFHPTYPFDWSSVPNPNVLCFTSLLKALINTPKLRVSYADAWDAINWTLLQMQQLNIPLDNVIYGILFHLCGNHFAEPDLPKALQFYQQMLAQNLTPSVFELNNLLITGLQYHKFHNSSTAEVVVFIESILQQFRQFNLTPNAYTHKITKVCSKYRSYSEEKTLKKTDVLLTPKKNIKKYKHGLD</sequence>